<dbReference type="STRING" id="420404.SAMN05421793_11362"/>
<dbReference type="AlphaFoldDB" id="A0A1H6JE74"/>
<dbReference type="Proteomes" id="UP000198555">
    <property type="component" value="Unassembled WGS sequence"/>
</dbReference>
<dbReference type="RefSeq" id="WP_089769524.1">
    <property type="nucleotide sequence ID" value="NZ_DAMACK010000011.1"/>
</dbReference>
<reference evidence="2" key="1">
    <citation type="submission" date="2016-10" db="EMBL/GenBank/DDBJ databases">
        <authorList>
            <person name="Varghese N."/>
            <person name="Submissions S."/>
        </authorList>
    </citation>
    <scope>NUCLEOTIDE SEQUENCE [LARGE SCALE GENOMIC DNA]</scope>
    <source>
        <strain evidence="2">DSM 19326</strain>
    </source>
</reference>
<organism evidence="1 2">
    <name type="scientific">Epilithonimonas hominis</name>
    <dbReference type="NCBI Taxonomy" id="420404"/>
    <lineage>
        <taxon>Bacteria</taxon>
        <taxon>Pseudomonadati</taxon>
        <taxon>Bacteroidota</taxon>
        <taxon>Flavobacteriia</taxon>
        <taxon>Flavobacteriales</taxon>
        <taxon>Weeksellaceae</taxon>
        <taxon>Chryseobacterium group</taxon>
        <taxon>Epilithonimonas</taxon>
    </lineage>
</organism>
<dbReference type="PROSITE" id="PS51257">
    <property type="entry name" value="PROKAR_LIPOPROTEIN"/>
    <property type="match status" value="1"/>
</dbReference>
<keyword evidence="2" id="KW-1185">Reference proteome</keyword>
<name>A0A1H6JE74_9FLAO</name>
<protein>
    <submittedName>
        <fullName evidence="1">Uncharacterized protein</fullName>
    </submittedName>
</protein>
<gene>
    <name evidence="1" type="ORF">SAMN05421793_11362</name>
</gene>
<evidence type="ECO:0000313" key="1">
    <source>
        <dbReference type="EMBL" id="SEH58683.1"/>
    </source>
</evidence>
<proteinExistence type="predicted"/>
<dbReference type="EMBL" id="FNWX01000013">
    <property type="protein sequence ID" value="SEH58683.1"/>
    <property type="molecule type" value="Genomic_DNA"/>
</dbReference>
<evidence type="ECO:0000313" key="2">
    <source>
        <dbReference type="Proteomes" id="UP000198555"/>
    </source>
</evidence>
<sequence length="294" mass="31519">MKTKIFNNKFLIALSFAIGTSSCVPDTIDGDGNGLTPTNSDASFTVTKTSENHYRLTSSNNNYISSKWDIGIGTFSPGPNVYDIFLPDEGTYDIGHQIIGQGGIVGGTATQKITVEKNDPKAGNLIKGGKFMDATDVAKWSLAFPNPSNTALWSWGAGSATFTSSGWNRNVMYQAVEVVEGRKYQADAIVSSKTGVSDSWFEIYVGYKKPTANEDYTGDGTDSSWLRGINTWAGSGKEPFTKAKISVVGSKNSNNPDGYFTATKTGTAYFAIRSGGNDMKDGITITSVEFRGVN</sequence>
<accession>A0A1H6JE74</accession>